<dbReference type="SUPFAM" id="SSF56112">
    <property type="entry name" value="Protein kinase-like (PK-like)"/>
    <property type="match status" value="1"/>
</dbReference>
<feature type="non-terminal residue" evidence="7">
    <location>
        <position position="163"/>
    </location>
</feature>
<accession>A0A2G9TH95</accession>
<dbReference type="SMART" id="SM00220">
    <property type="entry name" value="S_TKc"/>
    <property type="match status" value="1"/>
</dbReference>
<evidence type="ECO:0000313" key="7">
    <source>
        <dbReference type="EMBL" id="PIO57315.1"/>
    </source>
</evidence>
<gene>
    <name evidence="7" type="ORF">TELCIR_21278</name>
</gene>
<name>A0A2G9TH95_TELCI</name>
<evidence type="ECO:0000256" key="5">
    <source>
        <dbReference type="ARBA" id="ARBA00022840"/>
    </source>
</evidence>
<dbReference type="OrthoDB" id="6070751at2759"/>
<dbReference type="Pfam" id="PF00069">
    <property type="entry name" value="Pkinase"/>
    <property type="match status" value="1"/>
</dbReference>
<evidence type="ECO:0000256" key="4">
    <source>
        <dbReference type="ARBA" id="ARBA00022777"/>
    </source>
</evidence>
<dbReference type="InterPro" id="IPR011009">
    <property type="entry name" value="Kinase-like_dom_sf"/>
</dbReference>
<dbReference type="GO" id="GO:0004674">
    <property type="term" value="F:protein serine/threonine kinase activity"/>
    <property type="evidence" value="ECO:0007669"/>
    <property type="project" value="UniProtKB-KW"/>
</dbReference>
<protein>
    <recommendedName>
        <fullName evidence="6">Protein kinase domain-containing protein</fullName>
    </recommendedName>
</protein>
<feature type="domain" description="Protein kinase" evidence="6">
    <location>
        <begin position="1"/>
        <end position="163"/>
    </location>
</feature>
<evidence type="ECO:0000256" key="3">
    <source>
        <dbReference type="ARBA" id="ARBA00022741"/>
    </source>
</evidence>
<dbReference type="Proteomes" id="UP000230423">
    <property type="component" value="Unassembled WGS sequence"/>
</dbReference>
<dbReference type="GO" id="GO:0035556">
    <property type="term" value="P:intracellular signal transduction"/>
    <property type="evidence" value="ECO:0007669"/>
    <property type="project" value="TreeGrafter"/>
</dbReference>
<proteinExistence type="predicted"/>
<dbReference type="AlphaFoldDB" id="A0A2G9TH95"/>
<keyword evidence="8" id="KW-1185">Reference proteome</keyword>
<keyword evidence="3" id="KW-0547">Nucleotide-binding</keyword>
<dbReference type="EMBL" id="KZ366290">
    <property type="protein sequence ID" value="PIO57315.1"/>
    <property type="molecule type" value="Genomic_DNA"/>
</dbReference>
<organism evidence="7 8">
    <name type="scientific">Teladorsagia circumcincta</name>
    <name type="common">Brown stomach worm</name>
    <name type="synonym">Ostertagia circumcincta</name>
    <dbReference type="NCBI Taxonomy" id="45464"/>
    <lineage>
        <taxon>Eukaryota</taxon>
        <taxon>Metazoa</taxon>
        <taxon>Ecdysozoa</taxon>
        <taxon>Nematoda</taxon>
        <taxon>Chromadorea</taxon>
        <taxon>Rhabditida</taxon>
        <taxon>Rhabditina</taxon>
        <taxon>Rhabditomorpha</taxon>
        <taxon>Strongyloidea</taxon>
        <taxon>Trichostrongylidae</taxon>
        <taxon>Teladorsagia</taxon>
    </lineage>
</organism>
<dbReference type="PANTHER" id="PTHR24342:SF20">
    <property type="entry name" value="MYOSIN LIGHT CHAIN KINASE, SMOOTH MUSCLE"/>
    <property type="match status" value="1"/>
</dbReference>
<dbReference type="GO" id="GO:0043065">
    <property type="term" value="P:positive regulation of apoptotic process"/>
    <property type="evidence" value="ECO:0007669"/>
    <property type="project" value="TreeGrafter"/>
</dbReference>
<evidence type="ECO:0000313" key="8">
    <source>
        <dbReference type="Proteomes" id="UP000230423"/>
    </source>
</evidence>
<reference evidence="7 8" key="1">
    <citation type="submission" date="2015-09" db="EMBL/GenBank/DDBJ databases">
        <title>Draft genome of the parasitic nematode Teladorsagia circumcincta isolate WARC Sus (inbred).</title>
        <authorList>
            <person name="Mitreva M."/>
        </authorList>
    </citation>
    <scope>NUCLEOTIDE SEQUENCE [LARGE SCALE GENOMIC DNA]</scope>
    <source>
        <strain evidence="7 8">S</strain>
    </source>
</reference>
<dbReference type="GO" id="GO:0005524">
    <property type="term" value="F:ATP binding"/>
    <property type="evidence" value="ECO:0007669"/>
    <property type="project" value="UniProtKB-KW"/>
</dbReference>
<keyword evidence="1" id="KW-0723">Serine/threonine-protein kinase</keyword>
<keyword evidence="5" id="KW-0067">ATP-binding</keyword>
<keyword evidence="2" id="KW-0808">Transferase</keyword>
<feature type="non-terminal residue" evidence="7">
    <location>
        <position position="1"/>
    </location>
</feature>
<keyword evidence="4" id="KW-0418">Kinase</keyword>
<dbReference type="Gene3D" id="1.10.510.10">
    <property type="entry name" value="Transferase(Phosphotransferase) domain 1"/>
    <property type="match status" value="1"/>
</dbReference>
<evidence type="ECO:0000256" key="2">
    <source>
        <dbReference type="ARBA" id="ARBA00022679"/>
    </source>
</evidence>
<dbReference type="GO" id="GO:0005634">
    <property type="term" value="C:nucleus"/>
    <property type="evidence" value="ECO:0007669"/>
    <property type="project" value="TreeGrafter"/>
</dbReference>
<dbReference type="PROSITE" id="PS50011">
    <property type="entry name" value="PROTEIN_KINASE_DOM"/>
    <property type="match status" value="1"/>
</dbReference>
<dbReference type="InterPro" id="IPR000719">
    <property type="entry name" value="Prot_kinase_dom"/>
</dbReference>
<sequence length="163" mass="18459">ATGALLDSFAHPGVSVGEPVGEDRERMVQIFVRQLLLALKHLHDMRIAHLDLRPETILLQDNKLKLADFGQSRLTGISPFHGDNDTETLENVSNCAYSMKGDEWRPFTAEAADFVKHLLMEIPGERMTVDEALEHPWLSDPSLKTAPLSADTLREFKYQHKWL</sequence>
<evidence type="ECO:0000256" key="1">
    <source>
        <dbReference type="ARBA" id="ARBA00022527"/>
    </source>
</evidence>
<evidence type="ECO:0000259" key="6">
    <source>
        <dbReference type="PROSITE" id="PS50011"/>
    </source>
</evidence>
<dbReference type="PANTHER" id="PTHR24342">
    <property type="entry name" value="SERINE/THREONINE-PROTEIN KINASE 17"/>
    <property type="match status" value="1"/>
</dbReference>